<protein>
    <submittedName>
        <fullName evidence="3">Uncharacterized protein</fullName>
    </submittedName>
</protein>
<evidence type="ECO:0000313" key="3">
    <source>
        <dbReference type="EMBL" id="ANY69646.1"/>
    </source>
</evidence>
<gene>
    <name evidence="3" type="ORF">BBD42_26535</name>
</gene>
<keyword evidence="2" id="KW-0472">Membrane</keyword>
<organism evidence="3">
    <name type="scientific">Paenibacillus sp. BIHB 4019</name>
    <dbReference type="NCBI Taxonomy" id="1870819"/>
    <lineage>
        <taxon>Bacteria</taxon>
        <taxon>Bacillati</taxon>
        <taxon>Bacillota</taxon>
        <taxon>Bacilli</taxon>
        <taxon>Bacillales</taxon>
        <taxon>Paenibacillaceae</taxon>
        <taxon>Paenibacillus</taxon>
    </lineage>
</organism>
<feature type="transmembrane region" description="Helical" evidence="2">
    <location>
        <begin position="6"/>
        <end position="28"/>
    </location>
</feature>
<dbReference type="AlphaFoldDB" id="A0A1B2DPK7"/>
<proteinExistence type="predicted"/>
<keyword evidence="2" id="KW-1133">Transmembrane helix</keyword>
<dbReference type="Gene3D" id="3.30.1490.480">
    <property type="entry name" value="Endolytic murein transglycosylase"/>
    <property type="match status" value="1"/>
</dbReference>
<feature type="compositionally biased region" description="Low complexity" evidence="1">
    <location>
        <begin position="78"/>
        <end position="106"/>
    </location>
</feature>
<dbReference type="EMBL" id="CP016808">
    <property type="protein sequence ID" value="ANY69646.1"/>
    <property type="molecule type" value="Genomic_DNA"/>
</dbReference>
<reference evidence="3" key="1">
    <citation type="submission" date="2016-08" db="EMBL/GenBank/DDBJ databases">
        <title>Complete Genome Seqeunce of Paenibacillus sp. BIHB 4019 from tea rhizoplane.</title>
        <authorList>
            <person name="Thakur R."/>
            <person name="Swarnkar M.K."/>
            <person name="Gulati A."/>
        </authorList>
    </citation>
    <scope>NUCLEOTIDE SEQUENCE [LARGE SCALE GENOMIC DNA]</scope>
    <source>
        <strain evidence="3">BIHB4019</strain>
    </source>
</reference>
<name>A0A1B2DPK7_9BACL</name>
<dbReference type="RefSeq" id="WP_099520658.1">
    <property type="nucleotide sequence ID" value="NZ_CP016808.1"/>
</dbReference>
<evidence type="ECO:0000256" key="2">
    <source>
        <dbReference type="SAM" id="Phobius"/>
    </source>
</evidence>
<feature type="region of interest" description="Disordered" evidence="1">
    <location>
        <begin position="61"/>
        <end position="120"/>
    </location>
</feature>
<sequence length="200" mass="21322">MFKNRVFLTGLGLGIIIGALLLQMMMIGESSQQKLSNRDNADAGQEEKLYSQSEVDAIVEAQKATSSIKEESEATAVPSPTASPEQAPSESAAPQASAPASPKASAVPTDNSSAAADTDENTIRKMVRIQAGTNLTAASELLAKEKLISDKAAFIRKMKQEKKLVRAGYFLFTGNPSLEEVITTITTQPMTPEEVKAFNS</sequence>
<evidence type="ECO:0000256" key="1">
    <source>
        <dbReference type="SAM" id="MobiDB-lite"/>
    </source>
</evidence>
<accession>A0A1B2DPK7</accession>
<keyword evidence="2" id="KW-0812">Transmembrane</keyword>